<evidence type="ECO:0000256" key="3">
    <source>
        <dbReference type="ARBA" id="ARBA00022741"/>
    </source>
</evidence>
<dbReference type="InterPro" id="IPR027410">
    <property type="entry name" value="TCP-1-like_intermed_sf"/>
</dbReference>
<reference evidence="10 11" key="1">
    <citation type="submission" date="2020-08" db="EMBL/GenBank/DDBJ databases">
        <title>Genomic Encyclopedia of Type Strains, Phase IV (KMG-V): Genome sequencing to study the core and pangenomes of soil and plant-associated prokaryotes.</title>
        <authorList>
            <person name="Whitman W."/>
        </authorList>
    </citation>
    <scope>NUCLEOTIDE SEQUENCE [LARGE SCALE GENOMIC DNA]</scope>
    <source>
        <strain evidence="10 11">SEMIA 4064</strain>
    </source>
</reference>
<dbReference type="NCBIfam" id="NF009487">
    <property type="entry name" value="PRK12849.1"/>
    <property type="match status" value="1"/>
</dbReference>
<gene>
    <name evidence="10" type="ORF">GGD50_006039</name>
</gene>
<dbReference type="SUPFAM" id="SSF52029">
    <property type="entry name" value="GroEL apical domain-like"/>
    <property type="match status" value="1"/>
</dbReference>
<dbReference type="Proteomes" id="UP000549882">
    <property type="component" value="Unassembled WGS sequence"/>
</dbReference>
<dbReference type="SUPFAM" id="SSF54849">
    <property type="entry name" value="GroEL-intermediate domain like"/>
    <property type="match status" value="1"/>
</dbReference>
<comment type="function">
    <text evidence="8">Together with its co-chaperonin GroES, plays an essential role in assisting protein folding. The GroEL-GroES system forms a nano-cage that allows encapsulation of the non-native substrate proteins and provides a physical environment optimized to promote and accelerate protein folding.</text>
</comment>
<evidence type="ECO:0000256" key="1">
    <source>
        <dbReference type="ARBA" id="ARBA00006607"/>
    </source>
</evidence>
<feature type="region of interest" description="Disordered" evidence="9">
    <location>
        <begin position="523"/>
        <end position="544"/>
    </location>
</feature>
<sequence>MPKLMLHNSDARRALARGVGRLAAAVEPTLGPRGMNAMIDRPIGTPMVTRDGVSIASEIELSDRFENMGAQVVREVSMQTNEIAGDGTTTAIVLANALVQKGIEANERGAKSVDLCRGIDLAVDKVVEALKAKSKPAKGNGALAAVANIAATDPKLGALVAEAYERVGTEGVITTDFSVTTETTLDVVEGMSFDRGYLSHHMVTDQERMEAVLEQPLILMTDLKIKEPSSLDAARNIADKAGRPLLIIAEEMAPEVVVTLLGKSGPGKYLVVHPPEYGHWRKAMMEDLAILTGGHVIARDLGGRIEDVTVEDLGSAERVRTSAGHTSIVRGGGDHAAIIARRAQVQRQFEAAPPNIEQDKLRERLAKLSGGTAVLYAGGVTPVEQKRTIQLIEDSLHAVRAAAEEGVVAGGGSALAQTAPALDELLKQTSGDVAEGVRLVKSILTRPLWRIATNAGADPEAIIAEVTRVNSGHGYNASTGTYQNMIDAGIIDPVRVTYTALRNAASVAKLILTTETLIGDLAEDEADPTAGPALGGGAEKLGRP</sequence>
<dbReference type="InterPro" id="IPR027413">
    <property type="entry name" value="GROEL-like_equatorial_sf"/>
</dbReference>
<dbReference type="PANTHER" id="PTHR45633">
    <property type="entry name" value="60 KDA HEAT SHOCK PROTEIN, MITOCHONDRIAL"/>
    <property type="match status" value="1"/>
</dbReference>
<comment type="caution">
    <text evidence="10">The sequence shown here is derived from an EMBL/GenBank/DDBJ whole genome shotgun (WGS) entry which is preliminary data.</text>
</comment>
<evidence type="ECO:0000256" key="8">
    <source>
        <dbReference type="RuleBase" id="RU000419"/>
    </source>
</evidence>
<dbReference type="CDD" id="cd03344">
    <property type="entry name" value="GroEL"/>
    <property type="match status" value="1"/>
</dbReference>
<dbReference type="GO" id="GO:0005524">
    <property type="term" value="F:ATP binding"/>
    <property type="evidence" value="ECO:0007669"/>
    <property type="project" value="UniProtKB-KW"/>
</dbReference>
<evidence type="ECO:0000256" key="6">
    <source>
        <dbReference type="ARBA" id="ARBA00023235"/>
    </source>
</evidence>
<accession>A0A7W8XXL4</accession>
<keyword evidence="4" id="KW-0067">ATP-binding</keyword>
<dbReference type="NCBIfam" id="NF009488">
    <property type="entry name" value="PRK12850.1"/>
    <property type="match status" value="1"/>
</dbReference>
<comment type="similarity">
    <text evidence="1 7">Belongs to the chaperonin (HSP60) family.</text>
</comment>
<evidence type="ECO:0000256" key="5">
    <source>
        <dbReference type="ARBA" id="ARBA00023186"/>
    </source>
</evidence>
<dbReference type="EMBL" id="JACHBI010000019">
    <property type="protein sequence ID" value="MBB5577387.1"/>
    <property type="molecule type" value="Genomic_DNA"/>
</dbReference>
<keyword evidence="3" id="KW-0547">Nucleotide-binding</keyword>
<dbReference type="InterPro" id="IPR018370">
    <property type="entry name" value="Chaperonin_Cpn60_CS"/>
</dbReference>
<evidence type="ECO:0000256" key="4">
    <source>
        <dbReference type="ARBA" id="ARBA00022840"/>
    </source>
</evidence>
<dbReference type="PRINTS" id="PR00298">
    <property type="entry name" value="CHAPERONIN60"/>
</dbReference>
<dbReference type="AlphaFoldDB" id="A0A7W8XXL4"/>
<keyword evidence="2" id="KW-0963">Cytoplasm</keyword>
<dbReference type="Pfam" id="PF00118">
    <property type="entry name" value="Cpn60_TCP1"/>
    <property type="match status" value="2"/>
</dbReference>
<evidence type="ECO:0000256" key="2">
    <source>
        <dbReference type="ARBA" id="ARBA00022490"/>
    </source>
</evidence>
<evidence type="ECO:0000313" key="10">
    <source>
        <dbReference type="EMBL" id="MBB5577387.1"/>
    </source>
</evidence>
<name>A0A7W8XXL4_9HYPH</name>
<dbReference type="GO" id="GO:0140662">
    <property type="term" value="F:ATP-dependent protein folding chaperone"/>
    <property type="evidence" value="ECO:0007669"/>
    <property type="project" value="InterPro"/>
</dbReference>
<organism evidence="10 11">
    <name type="scientific">Rhizobium paranaense</name>
    <dbReference type="NCBI Taxonomy" id="1650438"/>
    <lineage>
        <taxon>Bacteria</taxon>
        <taxon>Pseudomonadati</taxon>
        <taxon>Pseudomonadota</taxon>
        <taxon>Alphaproteobacteria</taxon>
        <taxon>Hyphomicrobiales</taxon>
        <taxon>Rhizobiaceae</taxon>
        <taxon>Rhizobium/Agrobacterium group</taxon>
        <taxon>Rhizobium</taxon>
    </lineage>
</organism>
<evidence type="ECO:0000256" key="7">
    <source>
        <dbReference type="RuleBase" id="RU000418"/>
    </source>
</evidence>
<dbReference type="NCBIfam" id="NF000592">
    <property type="entry name" value="PRK00013.1"/>
    <property type="match status" value="1"/>
</dbReference>
<dbReference type="Gene3D" id="1.10.560.10">
    <property type="entry name" value="GroEL-like equatorial domain"/>
    <property type="match status" value="1"/>
</dbReference>
<dbReference type="SUPFAM" id="SSF48592">
    <property type="entry name" value="GroEL equatorial domain-like"/>
    <property type="match status" value="1"/>
</dbReference>
<feature type="compositionally biased region" description="Gly residues" evidence="9">
    <location>
        <begin position="533"/>
        <end position="544"/>
    </location>
</feature>
<proteinExistence type="inferred from homology"/>
<dbReference type="FunFam" id="3.50.7.10:FF:000001">
    <property type="entry name" value="60 kDa chaperonin"/>
    <property type="match status" value="1"/>
</dbReference>
<keyword evidence="6" id="KW-0413">Isomerase</keyword>
<dbReference type="GO" id="GO:0042026">
    <property type="term" value="P:protein refolding"/>
    <property type="evidence" value="ECO:0007669"/>
    <property type="project" value="InterPro"/>
</dbReference>
<dbReference type="InterPro" id="IPR001844">
    <property type="entry name" value="Cpn60/GroEL"/>
</dbReference>
<keyword evidence="11" id="KW-1185">Reference proteome</keyword>
<evidence type="ECO:0000313" key="11">
    <source>
        <dbReference type="Proteomes" id="UP000549882"/>
    </source>
</evidence>
<dbReference type="Gene3D" id="3.30.260.10">
    <property type="entry name" value="TCP-1-like chaperonin intermediate domain"/>
    <property type="match status" value="1"/>
</dbReference>
<dbReference type="NCBIfam" id="NF009489">
    <property type="entry name" value="PRK12851.1"/>
    <property type="match status" value="1"/>
</dbReference>
<comment type="subunit">
    <text evidence="8">Forms a cylinder of 14 subunits composed of two heptameric rings stacked back-to-back. Interacts with the co-chaperonin GroES.</text>
</comment>
<evidence type="ECO:0000256" key="9">
    <source>
        <dbReference type="SAM" id="MobiDB-lite"/>
    </source>
</evidence>
<dbReference type="InterPro" id="IPR002423">
    <property type="entry name" value="Cpn60/GroEL/TCP-1"/>
</dbReference>
<keyword evidence="5" id="KW-0143">Chaperone</keyword>
<dbReference type="Gene3D" id="3.50.7.10">
    <property type="entry name" value="GroEL"/>
    <property type="match status" value="1"/>
</dbReference>
<protein>
    <recommendedName>
        <fullName evidence="8">60 kDa chaperonin</fullName>
    </recommendedName>
</protein>
<dbReference type="GO" id="GO:0016853">
    <property type="term" value="F:isomerase activity"/>
    <property type="evidence" value="ECO:0007669"/>
    <property type="project" value="UniProtKB-KW"/>
</dbReference>
<dbReference type="PROSITE" id="PS00296">
    <property type="entry name" value="CHAPERONINS_CPN60"/>
    <property type="match status" value="1"/>
</dbReference>
<dbReference type="InterPro" id="IPR027409">
    <property type="entry name" value="GroEL-like_apical_dom_sf"/>
</dbReference>
<dbReference type="RefSeq" id="WP_183940727.1">
    <property type="nucleotide sequence ID" value="NZ_JACHBI010000019.1"/>
</dbReference>